<organism evidence="9 10">
    <name type="scientific">Holothuria leucospilota</name>
    <name type="common">Black long sea cucumber</name>
    <name type="synonym">Mertensiothuria leucospilota</name>
    <dbReference type="NCBI Taxonomy" id="206669"/>
    <lineage>
        <taxon>Eukaryota</taxon>
        <taxon>Metazoa</taxon>
        <taxon>Echinodermata</taxon>
        <taxon>Eleutherozoa</taxon>
        <taxon>Echinozoa</taxon>
        <taxon>Holothuroidea</taxon>
        <taxon>Aspidochirotacea</taxon>
        <taxon>Aspidochirotida</taxon>
        <taxon>Holothuriidae</taxon>
        <taxon>Holothuria</taxon>
    </lineage>
</organism>
<dbReference type="Pfam" id="PF01822">
    <property type="entry name" value="WSC"/>
    <property type="match status" value="1"/>
</dbReference>
<feature type="compositionally biased region" description="Low complexity" evidence="4">
    <location>
        <begin position="191"/>
        <end position="226"/>
    </location>
</feature>
<dbReference type="SUPFAM" id="SSF57535">
    <property type="entry name" value="Complement control module/SCR domain"/>
    <property type="match status" value="2"/>
</dbReference>
<dbReference type="InterPro" id="IPR000436">
    <property type="entry name" value="Sushi_SCR_CCP_dom"/>
</dbReference>
<feature type="compositionally biased region" description="Low complexity" evidence="4">
    <location>
        <begin position="1223"/>
        <end position="1236"/>
    </location>
</feature>
<proteinExistence type="predicted"/>
<protein>
    <submittedName>
        <fullName evidence="9">Neurotrypsin</fullName>
    </submittedName>
</protein>
<dbReference type="SMART" id="SM00321">
    <property type="entry name" value="WSC"/>
    <property type="match status" value="1"/>
</dbReference>
<name>A0A9Q1H478_HOLLE</name>
<feature type="transmembrane region" description="Helical" evidence="5">
    <location>
        <begin position="1113"/>
        <end position="1143"/>
    </location>
</feature>
<feature type="compositionally biased region" description="Low complexity" evidence="4">
    <location>
        <begin position="1196"/>
        <end position="1211"/>
    </location>
</feature>
<feature type="compositionally biased region" description="Acidic residues" evidence="4">
    <location>
        <begin position="1179"/>
        <end position="1191"/>
    </location>
</feature>
<evidence type="ECO:0000256" key="4">
    <source>
        <dbReference type="SAM" id="MobiDB-lite"/>
    </source>
</evidence>
<accession>A0A9Q1H478</accession>
<evidence type="ECO:0000256" key="2">
    <source>
        <dbReference type="PROSITE-ProRule" id="PRU00196"/>
    </source>
</evidence>
<reference evidence="9" key="1">
    <citation type="submission" date="2021-10" db="EMBL/GenBank/DDBJ databases">
        <title>Tropical sea cucumber genome reveals ecological adaptation and Cuvierian tubules defense mechanism.</title>
        <authorList>
            <person name="Chen T."/>
        </authorList>
    </citation>
    <scope>NUCLEOTIDE SEQUENCE</scope>
    <source>
        <strain evidence="9">Nanhai2018</strain>
        <tissue evidence="9">Muscle</tissue>
    </source>
</reference>
<dbReference type="SMART" id="SM00202">
    <property type="entry name" value="SR"/>
    <property type="match status" value="1"/>
</dbReference>
<evidence type="ECO:0000313" key="9">
    <source>
        <dbReference type="EMBL" id="KAJ8032774.1"/>
    </source>
</evidence>
<evidence type="ECO:0000256" key="3">
    <source>
        <dbReference type="PROSITE-ProRule" id="PRU00302"/>
    </source>
</evidence>
<evidence type="ECO:0000256" key="5">
    <source>
        <dbReference type="SAM" id="Phobius"/>
    </source>
</evidence>
<evidence type="ECO:0000259" key="7">
    <source>
        <dbReference type="PROSITE" id="PS50923"/>
    </source>
</evidence>
<feature type="compositionally biased region" description="Pro residues" evidence="4">
    <location>
        <begin position="1212"/>
        <end position="1222"/>
    </location>
</feature>
<dbReference type="Pfam" id="PF00530">
    <property type="entry name" value="SRCR"/>
    <property type="match status" value="2"/>
</dbReference>
<feature type="region of interest" description="Disordered" evidence="4">
    <location>
        <begin position="932"/>
        <end position="966"/>
    </location>
</feature>
<dbReference type="OrthoDB" id="5985073at2759"/>
<evidence type="ECO:0000259" key="6">
    <source>
        <dbReference type="PROSITE" id="PS50287"/>
    </source>
</evidence>
<feature type="compositionally biased region" description="Polar residues" evidence="4">
    <location>
        <begin position="1251"/>
        <end position="1261"/>
    </location>
</feature>
<dbReference type="Gene3D" id="3.10.250.10">
    <property type="entry name" value="SRCR-like domain"/>
    <property type="match status" value="2"/>
</dbReference>
<feature type="transmembrane region" description="Helical" evidence="5">
    <location>
        <begin position="479"/>
        <end position="495"/>
    </location>
</feature>
<dbReference type="InterPro" id="IPR036772">
    <property type="entry name" value="SRCR-like_dom_sf"/>
</dbReference>
<evidence type="ECO:0000313" key="10">
    <source>
        <dbReference type="Proteomes" id="UP001152320"/>
    </source>
</evidence>
<feature type="region of interest" description="Disordered" evidence="4">
    <location>
        <begin position="1153"/>
        <end position="1261"/>
    </location>
</feature>
<dbReference type="PANTHER" id="PTHR48071:SF18">
    <property type="entry name" value="DELETED IN MALIGNANT BRAIN TUMORS 1 PROTEIN-RELATED"/>
    <property type="match status" value="1"/>
</dbReference>
<dbReference type="PROSITE" id="PS50923">
    <property type="entry name" value="SUSHI"/>
    <property type="match status" value="2"/>
</dbReference>
<dbReference type="PROSITE" id="PS51212">
    <property type="entry name" value="WSC"/>
    <property type="match status" value="1"/>
</dbReference>
<keyword evidence="10" id="KW-1185">Reference proteome</keyword>
<dbReference type="SUPFAM" id="SSF56487">
    <property type="entry name" value="SRCR-like"/>
    <property type="match status" value="1"/>
</dbReference>
<keyword evidence="3" id="KW-0768">Sushi</keyword>
<dbReference type="PROSITE" id="PS50287">
    <property type="entry name" value="SRCR_2"/>
    <property type="match status" value="1"/>
</dbReference>
<dbReference type="SMART" id="SM00032">
    <property type="entry name" value="CCP"/>
    <property type="match status" value="4"/>
</dbReference>
<keyword evidence="5" id="KW-1133">Transmembrane helix</keyword>
<sequence length="1335" mass="145544">MCNRLSREFGPTLWRKRSRVGLQIEVDLPYVASPGFPGRFISTGDSLPTRNFNPQGVADYSFIRFHQLDLPTLANFSVSSNDRTDMFQGGIGINEYWTASANSPIQISLQLAEGNINSAGFLLEFREGSYCPTVTSVPNGRLSTTATVPYTVGTQIRVMCNSGFMAYDDTVFCQADGSFNRDIMCIPGGPTTARSTQQTQQPTQRHRTTLQSPPKQSSQQPRSIRPTARNCSVPAIANGEINSNAPNIGPGDDLMVTCSFPYKAVESIVTCQRNGTFTESAECVLDPIIIIVLSVVSVVALVTIVLILGCLVRIRTKRVSSSTRNMKGSPRNERVTASNSASLQLQYAPGYETPQTVTSRSYDRHIVDTAKTTTPCCYDRQIDYTGDPRDDNIGYYNQGSVQPNYNCKKSDKLQSYIIVSSELKTFPSGMGTANAYDYQVPVCTKIGSKHCVVTIFAHQVQLKVVFPLLQRIVWQTSNMKVFIVALWINFVFPSFEAARDGDVRLVGSNRYGTGRVEVFYEGSWGTICDRGWDLDDAEVICRQLSKFSIAFLQVQYTVGNLSRDKLCFPTLFNSSTSTYTVNKNAYIYEVCTINAELPGGSIPKIFGVLRAQLFTLTERDFPNGAQRSFFGARFGEGSGRVLLSDVNCVGEENNLLECDNVQNNWAMNDCQHALDVGVQCSAPNYEGCFQISFLRASVGFQVDEMTIETCFELCAPGGYRFFWMHGRSCDCGNNIGATAQVNNEECVIDCPGNSEQHCGGRDLGSVYKVEVDLPYVASPGFPGRFISTGDSLPTSNFDPQGAADYSFIRFHQLDLPTLVNLSVSSNNRTDMFQGGIGINEYWTASANSPIQISFQLAEGNIDSAGFLLEFGEGSYCPMVTSVSNGRLSTTATAPYTVGTQIRVTCNSGFMAYDDTVFCQPDGSFNRDIMCVPGGPPTTRSTTTTQSTQQPQQATQNPLSTTQPPTTHQFLPITSNSITDVFTLDTSHASELGPLDNAVIRDGESSGALEIQILEDSAFEGRQTVMVSFVSLTSGAGIASGDETININIIDTTREKNCSVPVIENGEHNSDAAVLSPGDELMVTCSFPYKAAENLVTCQRTGDFTASVECVLDLLIIIVISVSALVFIIIVILLVTLICCLCYYRQKKRRRVSSYERRNEQINLRGPQGGPPPLSRNDHDDDEIFALPEDNDLPTYSESALSASPSSNSNSPVSPPVHPPPAGPANSPLAPAASSDPPVTPPASTEVGMTEIPSSNSNVPLTGANSEQAALQSLDNVVNDMERENLYGRVSRPTSALPGDFGVGSLNENIKCKIHEMVLFKTISKLFCNTSRHLYT</sequence>
<gene>
    <name evidence="9" type="ORF">HOLleu_22822</name>
</gene>
<dbReference type="Gene3D" id="2.10.70.10">
    <property type="entry name" value="Complement Module, domain 1"/>
    <property type="match status" value="4"/>
</dbReference>
<evidence type="ECO:0000259" key="8">
    <source>
        <dbReference type="PROSITE" id="PS51212"/>
    </source>
</evidence>
<feature type="domain" description="Sushi" evidence="7">
    <location>
        <begin position="874"/>
        <end position="932"/>
    </location>
</feature>
<comment type="caution">
    <text evidence="2">Lacks conserved residue(s) required for the propagation of feature annotation.</text>
</comment>
<dbReference type="PRINTS" id="PR00258">
    <property type="entry name" value="SPERACTRCPTR"/>
</dbReference>
<feature type="region of interest" description="Disordered" evidence="4">
    <location>
        <begin position="186"/>
        <end position="227"/>
    </location>
</feature>
<dbReference type="PANTHER" id="PTHR48071">
    <property type="entry name" value="SRCR DOMAIN-CONTAINING PROTEIN"/>
    <property type="match status" value="1"/>
</dbReference>
<feature type="compositionally biased region" description="Polar residues" evidence="4">
    <location>
        <begin position="956"/>
        <end position="966"/>
    </location>
</feature>
<evidence type="ECO:0000256" key="1">
    <source>
        <dbReference type="ARBA" id="ARBA00023157"/>
    </source>
</evidence>
<dbReference type="InterPro" id="IPR001190">
    <property type="entry name" value="SRCR"/>
</dbReference>
<dbReference type="InterPro" id="IPR002889">
    <property type="entry name" value="WSC_carb-bd"/>
</dbReference>
<feature type="domain" description="SRCR" evidence="6">
    <location>
        <begin position="503"/>
        <end position="681"/>
    </location>
</feature>
<dbReference type="Proteomes" id="UP001152320">
    <property type="component" value="Chromosome 11"/>
</dbReference>
<feature type="transmembrane region" description="Helical" evidence="5">
    <location>
        <begin position="288"/>
        <end position="314"/>
    </location>
</feature>
<dbReference type="CDD" id="cd00033">
    <property type="entry name" value="CCP"/>
    <property type="match status" value="2"/>
</dbReference>
<feature type="disulfide bond" evidence="2">
    <location>
        <begin position="648"/>
        <end position="658"/>
    </location>
</feature>
<keyword evidence="5" id="KW-0812">Transmembrane</keyword>
<feature type="domain" description="Sushi" evidence="7">
    <location>
        <begin position="129"/>
        <end position="187"/>
    </location>
</feature>
<keyword evidence="5" id="KW-0472">Membrane</keyword>
<comment type="caution">
    <text evidence="9">The sequence shown here is derived from an EMBL/GenBank/DDBJ whole genome shotgun (WGS) entry which is preliminary data.</text>
</comment>
<dbReference type="InterPro" id="IPR035976">
    <property type="entry name" value="Sushi/SCR/CCP_sf"/>
</dbReference>
<feature type="domain" description="WSC" evidence="8">
    <location>
        <begin position="682"/>
        <end position="770"/>
    </location>
</feature>
<dbReference type="GO" id="GO:0016020">
    <property type="term" value="C:membrane"/>
    <property type="evidence" value="ECO:0007669"/>
    <property type="project" value="InterPro"/>
</dbReference>
<dbReference type="Pfam" id="PF00084">
    <property type="entry name" value="Sushi"/>
    <property type="match status" value="2"/>
</dbReference>
<dbReference type="EMBL" id="JAIZAY010000011">
    <property type="protein sequence ID" value="KAJ8032774.1"/>
    <property type="molecule type" value="Genomic_DNA"/>
</dbReference>
<keyword evidence="1 2" id="KW-1015">Disulfide bond</keyword>
<feature type="compositionally biased region" description="Low complexity" evidence="4">
    <location>
        <begin position="936"/>
        <end position="955"/>
    </location>
</feature>